<dbReference type="STRING" id="1515439.SAMN06265784_102282"/>
<keyword evidence="2" id="KW-1185">Reference proteome</keyword>
<dbReference type="EMBL" id="FXAT01000002">
    <property type="protein sequence ID" value="SMG23207.1"/>
    <property type="molecule type" value="Genomic_DNA"/>
</dbReference>
<dbReference type="Proteomes" id="UP000193228">
    <property type="component" value="Unassembled WGS sequence"/>
</dbReference>
<evidence type="ECO:0000313" key="1">
    <source>
        <dbReference type="EMBL" id="SMG23207.1"/>
    </source>
</evidence>
<accession>A0A1X7J7B0</accession>
<dbReference type="AlphaFoldDB" id="A0A1X7J7B0"/>
<proteinExistence type="predicted"/>
<reference evidence="2" key="1">
    <citation type="submission" date="2017-04" db="EMBL/GenBank/DDBJ databases">
        <authorList>
            <person name="Varghese N."/>
            <person name="Submissions S."/>
        </authorList>
    </citation>
    <scope>NUCLEOTIDE SEQUENCE [LARGE SCALE GENOMIC DNA]</scope>
    <source>
        <strain evidence="2">LMG 29540</strain>
    </source>
</reference>
<organism evidence="1 2">
    <name type="scientific">Paraburkholderia susongensis</name>
    <dbReference type="NCBI Taxonomy" id="1515439"/>
    <lineage>
        <taxon>Bacteria</taxon>
        <taxon>Pseudomonadati</taxon>
        <taxon>Pseudomonadota</taxon>
        <taxon>Betaproteobacteria</taxon>
        <taxon>Burkholderiales</taxon>
        <taxon>Burkholderiaceae</taxon>
        <taxon>Paraburkholderia</taxon>
    </lineage>
</organism>
<sequence length="188" mass="20932">MSRMRWRCRCVSSRGIGKPRTPSRLSRAKGRSLAATEPAALVSLNVRSKSSAEAHKKGEGFAGHLTLDENTTEHQVSIPLEVEKACSLLTAQGLHFRRQVRCDENRGRLPLTADQFVSKLQQGQQCMARLTTGLHLANQRVAFAHDFGLRDDVDGGVRPLGPNVQMLDHRHLLKELAQGLNRLALHFR</sequence>
<protein>
    <submittedName>
        <fullName evidence="1">Uncharacterized protein</fullName>
    </submittedName>
</protein>
<evidence type="ECO:0000313" key="2">
    <source>
        <dbReference type="Proteomes" id="UP000193228"/>
    </source>
</evidence>
<name>A0A1X7J7B0_9BURK</name>
<gene>
    <name evidence="1" type="ORF">SAMN06265784_102282</name>
</gene>